<dbReference type="CDD" id="cd22851">
    <property type="entry name" value="SMN_N"/>
    <property type="match status" value="1"/>
</dbReference>
<accession>A0A438EQH5</accession>
<dbReference type="EMBL" id="QGNW01001217">
    <property type="protein sequence ID" value="RVW49917.1"/>
    <property type="molecule type" value="Genomic_DNA"/>
</dbReference>
<dbReference type="Proteomes" id="UP000288805">
    <property type="component" value="Unassembled WGS sequence"/>
</dbReference>
<dbReference type="AlphaFoldDB" id="A0A438EQH5"/>
<dbReference type="InterPro" id="IPR040424">
    <property type="entry name" value="Smn1"/>
</dbReference>
<name>A0A438EQH5_VITVI</name>
<dbReference type="PANTHER" id="PTHR39267:SF1">
    <property type="entry name" value="SURVIVAL MOTOR NEURON PROTEIN"/>
    <property type="match status" value="1"/>
</dbReference>
<sequence length="62" mass="6692">MGKEGELWDDSALINAFDHAMSKYKIMHGKGHHDGSTGGVEVKNIMGENACNLADESDEAKT</sequence>
<evidence type="ECO:0000313" key="3">
    <source>
        <dbReference type="Proteomes" id="UP000288805"/>
    </source>
</evidence>
<gene>
    <name evidence="2" type="ORF">CK203_093842</name>
</gene>
<proteinExistence type="predicted"/>
<comment type="caution">
    <text evidence="2">The sequence shown here is derived from an EMBL/GenBank/DDBJ whole genome shotgun (WGS) entry which is preliminary data.</text>
</comment>
<dbReference type="InterPro" id="IPR049481">
    <property type="entry name" value="SMN_G2-BD"/>
</dbReference>
<reference evidence="2 3" key="1">
    <citation type="journal article" date="2018" name="PLoS Genet.">
        <title>Population sequencing reveals clonal diversity and ancestral inbreeding in the grapevine cultivar Chardonnay.</title>
        <authorList>
            <person name="Roach M.J."/>
            <person name="Johnson D.L."/>
            <person name="Bohlmann J."/>
            <person name="van Vuuren H.J."/>
            <person name="Jones S.J."/>
            <person name="Pretorius I.S."/>
            <person name="Schmidt S.A."/>
            <person name="Borneman A.R."/>
        </authorList>
    </citation>
    <scope>NUCLEOTIDE SEQUENCE [LARGE SCALE GENOMIC DNA]</scope>
    <source>
        <strain evidence="3">cv. Chardonnay</strain>
        <tissue evidence="2">Leaf</tissue>
    </source>
</reference>
<protein>
    <recommendedName>
        <fullName evidence="1">Survival Motor Neuron Gemin2-binding domain-containing protein</fullName>
    </recommendedName>
</protein>
<dbReference type="Pfam" id="PF20636">
    <property type="entry name" value="SMN_G2-BD"/>
    <property type="match status" value="1"/>
</dbReference>
<evidence type="ECO:0000313" key="2">
    <source>
        <dbReference type="EMBL" id="RVW49917.1"/>
    </source>
</evidence>
<dbReference type="OrthoDB" id="197400at2759"/>
<organism evidence="2 3">
    <name type="scientific">Vitis vinifera</name>
    <name type="common">Grape</name>
    <dbReference type="NCBI Taxonomy" id="29760"/>
    <lineage>
        <taxon>Eukaryota</taxon>
        <taxon>Viridiplantae</taxon>
        <taxon>Streptophyta</taxon>
        <taxon>Embryophyta</taxon>
        <taxon>Tracheophyta</taxon>
        <taxon>Spermatophyta</taxon>
        <taxon>Magnoliopsida</taxon>
        <taxon>eudicotyledons</taxon>
        <taxon>Gunneridae</taxon>
        <taxon>Pentapetalae</taxon>
        <taxon>rosids</taxon>
        <taxon>Vitales</taxon>
        <taxon>Vitaceae</taxon>
        <taxon>Viteae</taxon>
        <taxon>Vitis</taxon>
    </lineage>
</organism>
<feature type="domain" description="Survival Motor Neuron Gemin2-binding" evidence="1">
    <location>
        <begin position="1"/>
        <end position="29"/>
    </location>
</feature>
<dbReference type="PANTHER" id="PTHR39267">
    <property type="entry name" value="SURVIVAL MOTOR NEURON-LIKE PROTEIN 1"/>
    <property type="match status" value="1"/>
</dbReference>
<evidence type="ECO:0000259" key="1">
    <source>
        <dbReference type="Pfam" id="PF20636"/>
    </source>
</evidence>